<comment type="caution">
    <text evidence="1">The sequence shown here is derived from an EMBL/GenBank/DDBJ whole genome shotgun (WGS) entry which is preliminary data.</text>
</comment>
<name>A0AAV0ASC0_PHAPC</name>
<proteinExistence type="predicted"/>
<dbReference type="InterPro" id="IPR027417">
    <property type="entry name" value="P-loop_NTPase"/>
</dbReference>
<evidence type="ECO:0000313" key="2">
    <source>
        <dbReference type="Proteomes" id="UP001153365"/>
    </source>
</evidence>
<organism evidence="1 2">
    <name type="scientific">Phakopsora pachyrhizi</name>
    <name type="common">Asian soybean rust disease fungus</name>
    <dbReference type="NCBI Taxonomy" id="170000"/>
    <lineage>
        <taxon>Eukaryota</taxon>
        <taxon>Fungi</taxon>
        <taxon>Dikarya</taxon>
        <taxon>Basidiomycota</taxon>
        <taxon>Pucciniomycotina</taxon>
        <taxon>Pucciniomycetes</taxon>
        <taxon>Pucciniales</taxon>
        <taxon>Phakopsoraceae</taxon>
        <taxon>Phakopsora</taxon>
    </lineage>
</organism>
<sequence>MSDVFPGITYNPSDFKNLKEQTHQIAAGRHLVVGDVWCQKTGGWRVLLAAFGCLEGCEGVSYMMDPKAISKDSLYGTLHPTTRMDNFLMAMLILKGQKT</sequence>
<protein>
    <submittedName>
        <fullName evidence="1">Expressed protein</fullName>
    </submittedName>
</protein>
<reference evidence="1" key="1">
    <citation type="submission" date="2022-06" db="EMBL/GenBank/DDBJ databases">
        <authorList>
            <consortium name="SYNGENTA / RWTH Aachen University"/>
        </authorList>
    </citation>
    <scope>NUCLEOTIDE SEQUENCE</scope>
</reference>
<keyword evidence="2" id="KW-1185">Reference proteome</keyword>
<evidence type="ECO:0000313" key="1">
    <source>
        <dbReference type="EMBL" id="CAH7670620.1"/>
    </source>
</evidence>
<dbReference type="EMBL" id="CALTRL010001033">
    <property type="protein sequence ID" value="CAH7670620.1"/>
    <property type="molecule type" value="Genomic_DNA"/>
</dbReference>
<accession>A0AAV0ASC0</accession>
<dbReference type="AlphaFoldDB" id="A0AAV0ASC0"/>
<gene>
    <name evidence="1" type="ORF">PPACK8108_LOCUS5354</name>
</gene>
<dbReference type="Gene3D" id="3.40.50.300">
    <property type="entry name" value="P-loop containing nucleotide triphosphate hydrolases"/>
    <property type="match status" value="1"/>
</dbReference>
<dbReference type="Proteomes" id="UP001153365">
    <property type="component" value="Unassembled WGS sequence"/>
</dbReference>